<sequence length="146" mass="15630">MTEKVAGALLGLGVERAMVVHSFDGLDEISTTEPTQVTEVRDGQLYSYVINPQDYGFNAAAPDDYLGGTAEENAEIILKILQGQLGPKRDIVLINAAAALYIAGSVPDLQSGLELAAVSIDSGKAYAKLHDLKNFSHRLREEALLS</sequence>
<accession>A0A645F396</accession>
<evidence type="ECO:0000256" key="2">
    <source>
        <dbReference type="ARBA" id="ARBA00022679"/>
    </source>
</evidence>
<evidence type="ECO:0000259" key="3">
    <source>
        <dbReference type="Pfam" id="PF00591"/>
    </source>
</evidence>
<gene>
    <name evidence="4" type="primary">trpD_27</name>
    <name evidence="4" type="ORF">SDC9_154333</name>
</gene>
<dbReference type="PANTHER" id="PTHR43285:SF2">
    <property type="entry name" value="ANTHRANILATE PHOSPHORIBOSYLTRANSFERASE"/>
    <property type="match status" value="1"/>
</dbReference>
<dbReference type="EMBL" id="VSSQ01053035">
    <property type="protein sequence ID" value="MPN07074.1"/>
    <property type="molecule type" value="Genomic_DNA"/>
</dbReference>
<proteinExistence type="predicted"/>
<dbReference type="GO" id="GO:0005829">
    <property type="term" value="C:cytosol"/>
    <property type="evidence" value="ECO:0007669"/>
    <property type="project" value="TreeGrafter"/>
</dbReference>
<organism evidence="4">
    <name type="scientific">bioreactor metagenome</name>
    <dbReference type="NCBI Taxonomy" id="1076179"/>
    <lineage>
        <taxon>unclassified sequences</taxon>
        <taxon>metagenomes</taxon>
        <taxon>ecological metagenomes</taxon>
    </lineage>
</organism>
<dbReference type="InterPro" id="IPR035902">
    <property type="entry name" value="Nuc_phospho_transferase"/>
</dbReference>
<feature type="domain" description="Glycosyl transferase family 3" evidence="3">
    <location>
        <begin position="2"/>
        <end position="126"/>
    </location>
</feature>
<dbReference type="InterPro" id="IPR005940">
    <property type="entry name" value="Anthranilate_Pribosyl_Tfrase"/>
</dbReference>
<dbReference type="SUPFAM" id="SSF52418">
    <property type="entry name" value="Nucleoside phosphorylase/phosphoribosyltransferase catalytic domain"/>
    <property type="match status" value="1"/>
</dbReference>
<dbReference type="PANTHER" id="PTHR43285">
    <property type="entry name" value="ANTHRANILATE PHOSPHORIBOSYLTRANSFERASE"/>
    <property type="match status" value="1"/>
</dbReference>
<dbReference type="Gene3D" id="3.40.1030.10">
    <property type="entry name" value="Nucleoside phosphorylase/phosphoribosyltransferase catalytic domain"/>
    <property type="match status" value="1"/>
</dbReference>
<dbReference type="GO" id="GO:0004048">
    <property type="term" value="F:anthranilate phosphoribosyltransferase activity"/>
    <property type="evidence" value="ECO:0007669"/>
    <property type="project" value="UniProtKB-EC"/>
</dbReference>
<dbReference type="GO" id="GO:0000162">
    <property type="term" value="P:L-tryptophan biosynthetic process"/>
    <property type="evidence" value="ECO:0007669"/>
    <property type="project" value="InterPro"/>
</dbReference>
<evidence type="ECO:0000313" key="4">
    <source>
        <dbReference type="EMBL" id="MPN07074.1"/>
    </source>
</evidence>
<evidence type="ECO:0000256" key="1">
    <source>
        <dbReference type="ARBA" id="ARBA00022676"/>
    </source>
</evidence>
<dbReference type="InterPro" id="IPR000312">
    <property type="entry name" value="Glycosyl_Trfase_fam3"/>
</dbReference>
<dbReference type="EC" id="2.4.2.18" evidence="4"/>
<name>A0A645F396_9ZZZZ</name>
<keyword evidence="1 4" id="KW-0328">Glycosyltransferase</keyword>
<reference evidence="4" key="1">
    <citation type="submission" date="2019-08" db="EMBL/GenBank/DDBJ databases">
        <authorList>
            <person name="Kucharzyk K."/>
            <person name="Murdoch R.W."/>
            <person name="Higgins S."/>
            <person name="Loffler F."/>
        </authorList>
    </citation>
    <scope>NUCLEOTIDE SEQUENCE</scope>
</reference>
<protein>
    <submittedName>
        <fullName evidence="4">Anthranilate phosphoribosyltransferase</fullName>
        <ecNumber evidence="4">2.4.2.18</ecNumber>
    </submittedName>
</protein>
<comment type="caution">
    <text evidence="4">The sequence shown here is derived from an EMBL/GenBank/DDBJ whole genome shotgun (WGS) entry which is preliminary data.</text>
</comment>
<dbReference type="AlphaFoldDB" id="A0A645F396"/>
<keyword evidence="2 4" id="KW-0808">Transferase</keyword>
<dbReference type="Pfam" id="PF00591">
    <property type="entry name" value="Glycos_transf_3"/>
    <property type="match status" value="1"/>
</dbReference>